<dbReference type="InterPro" id="IPR000639">
    <property type="entry name" value="Epox_hydrolase-like"/>
</dbReference>
<name>A0ABR8F6Y0_NOSLI</name>
<dbReference type="RefSeq" id="WP_190971564.1">
    <property type="nucleotide sequence ID" value="NZ_JACJTE010000126.1"/>
</dbReference>
<dbReference type="PANTHER" id="PTHR43689:SF8">
    <property type="entry name" value="ALPHA_BETA-HYDROLASES SUPERFAMILY PROTEIN"/>
    <property type="match status" value="1"/>
</dbReference>
<accession>A0ABR8F6Y0</accession>
<comment type="caution">
    <text evidence="2">The sequence shown here is derived from an EMBL/GenBank/DDBJ whole genome shotgun (WGS) entry which is preliminary data.</text>
</comment>
<dbReference type="InterPro" id="IPR000073">
    <property type="entry name" value="AB_hydrolase_1"/>
</dbReference>
<gene>
    <name evidence="2" type="ORF">H6G95_36535</name>
</gene>
<dbReference type="PRINTS" id="PR00111">
    <property type="entry name" value="ABHYDROLASE"/>
</dbReference>
<dbReference type="InterPro" id="IPR029058">
    <property type="entry name" value="AB_hydrolase_fold"/>
</dbReference>
<dbReference type="EMBL" id="JACJTE010000126">
    <property type="protein sequence ID" value="MBD2565962.1"/>
    <property type="molecule type" value="Genomic_DNA"/>
</dbReference>
<evidence type="ECO:0000313" key="2">
    <source>
        <dbReference type="EMBL" id="MBD2565962.1"/>
    </source>
</evidence>
<dbReference type="PRINTS" id="PR00412">
    <property type="entry name" value="EPOXHYDRLASE"/>
</dbReference>
<dbReference type="PANTHER" id="PTHR43689">
    <property type="entry name" value="HYDROLASE"/>
    <property type="match status" value="1"/>
</dbReference>
<evidence type="ECO:0000313" key="3">
    <source>
        <dbReference type="Proteomes" id="UP000604661"/>
    </source>
</evidence>
<dbReference type="Gene3D" id="3.40.50.1820">
    <property type="entry name" value="alpha/beta hydrolase"/>
    <property type="match status" value="1"/>
</dbReference>
<feature type="domain" description="AB hydrolase-1" evidence="1">
    <location>
        <begin position="53"/>
        <end position="283"/>
    </location>
</feature>
<proteinExistence type="predicted"/>
<evidence type="ECO:0000259" key="1">
    <source>
        <dbReference type="Pfam" id="PF12697"/>
    </source>
</evidence>
<keyword evidence="2" id="KW-0378">Hydrolase</keyword>
<sequence length="307" mass="34543">MLTNFLPSQVNQLIDLKAIAFVQSIERIALATTLSQHPIFTTYIHKGSKGTPILLLHGFDSSILEFRLLLPLLGTQNETWAVDLLGFGFTQRQKEINYSPTTIKIHLYNFWKTLINRPIILVGASMGGATAIDFTLTYPQIVKSLILINSLGYTNSPAFSKYLFPPFDFLAVEYLRQRHVLALNLCSVLPNFDPKILLAIQCAMLHQQMPLWYDAMIDYVKTGGYSNLADRIAQVEKPTLILWGQADDMLPLGDAEKFQRSIANSKLIKLKNCGHAPQIEQPQITSQHILQFLSSGNFGSPRLRLIN</sequence>
<keyword evidence="3" id="KW-1185">Reference proteome</keyword>
<protein>
    <submittedName>
        <fullName evidence="2">Alpha/beta hydrolase</fullName>
    </submittedName>
</protein>
<organism evidence="2 3">
    <name type="scientific">Nostoc linckia FACHB-391</name>
    <dbReference type="NCBI Taxonomy" id="2692906"/>
    <lineage>
        <taxon>Bacteria</taxon>
        <taxon>Bacillati</taxon>
        <taxon>Cyanobacteriota</taxon>
        <taxon>Cyanophyceae</taxon>
        <taxon>Nostocales</taxon>
        <taxon>Nostocaceae</taxon>
        <taxon>Nostoc</taxon>
    </lineage>
</organism>
<reference evidence="2 3" key="1">
    <citation type="journal article" date="2020" name="ISME J.">
        <title>Comparative genomics reveals insights into cyanobacterial evolution and habitat adaptation.</title>
        <authorList>
            <person name="Chen M.Y."/>
            <person name="Teng W.K."/>
            <person name="Zhao L."/>
            <person name="Hu C.X."/>
            <person name="Zhou Y.K."/>
            <person name="Han B.P."/>
            <person name="Song L.R."/>
            <person name="Shu W.S."/>
        </authorList>
    </citation>
    <scope>NUCLEOTIDE SEQUENCE [LARGE SCALE GENOMIC DNA]</scope>
    <source>
        <strain evidence="2 3">FACHB-391</strain>
    </source>
</reference>
<dbReference type="SUPFAM" id="SSF53474">
    <property type="entry name" value="alpha/beta-Hydrolases"/>
    <property type="match status" value="1"/>
</dbReference>
<dbReference type="GO" id="GO:0016787">
    <property type="term" value="F:hydrolase activity"/>
    <property type="evidence" value="ECO:0007669"/>
    <property type="project" value="UniProtKB-KW"/>
</dbReference>
<dbReference type="Pfam" id="PF12697">
    <property type="entry name" value="Abhydrolase_6"/>
    <property type="match status" value="1"/>
</dbReference>
<dbReference type="Proteomes" id="UP000604661">
    <property type="component" value="Unassembled WGS sequence"/>
</dbReference>